<evidence type="ECO:0000313" key="1">
    <source>
        <dbReference type="EMBL" id="KAH9479426.1"/>
    </source>
</evidence>
<dbReference type="EMBL" id="JAFIQS020000007">
    <property type="protein sequence ID" value="KAH9479426.1"/>
    <property type="molecule type" value="Genomic_DNA"/>
</dbReference>
<gene>
    <name evidence="1" type="ORF">JR316_0008019</name>
</gene>
<dbReference type="Proteomes" id="UP000664032">
    <property type="component" value="Unassembled WGS sequence"/>
</dbReference>
<accession>A0ACB8GW20</accession>
<keyword evidence="2" id="KW-1185">Reference proteome</keyword>
<keyword evidence="1" id="KW-0808">Transferase</keyword>
<organism evidence="1 2">
    <name type="scientific">Psilocybe cubensis</name>
    <name type="common">Psychedelic mushroom</name>
    <name type="synonym">Stropharia cubensis</name>
    <dbReference type="NCBI Taxonomy" id="181762"/>
    <lineage>
        <taxon>Eukaryota</taxon>
        <taxon>Fungi</taxon>
        <taxon>Dikarya</taxon>
        <taxon>Basidiomycota</taxon>
        <taxon>Agaricomycotina</taxon>
        <taxon>Agaricomycetes</taxon>
        <taxon>Agaricomycetidae</taxon>
        <taxon>Agaricales</taxon>
        <taxon>Agaricineae</taxon>
        <taxon>Strophariaceae</taxon>
        <taxon>Psilocybe</taxon>
    </lineage>
</organism>
<evidence type="ECO:0000313" key="2">
    <source>
        <dbReference type="Proteomes" id="UP000664032"/>
    </source>
</evidence>
<name>A0ACB8GW20_PSICU</name>
<comment type="caution">
    <text evidence="1">The sequence shown here is derived from an EMBL/GenBank/DDBJ whole genome shotgun (WGS) entry which is preliminary data.</text>
</comment>
<keyword evidence="1" id="KW-0418">Kinase</keyword>
<reference evidence="1" key="1">
    <citation type="submission" date="2021-10" db="EMBL/GenBank/DDBJ databases">
        <title>Psilocybe cubensis genome.</title>
        <authorList>
            <person name="Mckernan K.J."/>
            <person name="Crawford S."/>
            <person name="Trippe A."/>
            <person name="Kane L.T."/>
            <person name="Mclaughlin S."/>
        </authorList>
    </citation>
    <scope>NUCLEOTIDE SEQUENCE</scope>
    <source>
        <strain evidence="1">MGC-MH-2018</strain>
    </source>
</reference>
<proteinExistence type="predicted"/>
<protein>
    <submittedName>
        <fullName evidence="1">Serine/threonine-protein kinase tor2</fullName>
    </submittedName>
</protein>
<sequence>MALAAQSSQSERLNQIFSGLKHRNVEIKLQSAEELRRYVSMTVAEMSSDAASKLWDDNINRRLFDLTHSQNTSDALGGLLAIEKLIGIEQEETIESKRNLFRFYNYVKHLLPSTDTSLMLSASKTLGKIAEIGGSAFGERFMDFEVPAAVDLMQPDKQESPRYAGVLILKELARNSPTYFYSHIGTVFDNILVPLRDQRVIVREGAAELLAACLEIVTSRERQTRTPYLSKVLQDAQQGLKQAQPEVIHGSLLTYRELLLHAGMFMKENFLDTADQILRFRSHRDSAVRKMVITMIPSLAAYDTQTFTEHFLHKAMAHLLTQLEKPVERDFAFVAIGHTAAAVGSDMKPFLDLIMSQIKQGLQGRGRKNAPPEEPIFQCIGMLASAVGPNLTKLLHDQLDLMLACGLSEPLVQALVAIAKYIPPLLKTIQDRLLDLLSQVLSGQPYKPLGAPPSLARGEIGVSNRDLNPTQINGTDKNPELITLALTTLYTFDFTGHVLNEFVRSCALPYLEDDNPEVRRASALTCCVLFVKDPICYQSSTHAIEIISDVLDKLLTVGIADPVASIRQTVLSSLHERFDRHLAQAENVRSLFIALNDEDFNNRVTAVGLIGRLAKHNPAYVMPSLRKALIQLLTELEYSTVMRNREECTRLLTLLVSATQRLIKPYALPMLRVLLQKANDSNPTVAANVLMCLGELTCVGGEDAIQHVPELMQVIISRLSDPALIKRDAALHTLGQVCSSTGYVITPLVEHPQLLPLLSRILRTETSQPVRREVIKVLGILGALDPYRRKSKPKEDTSSETAVAAVNQVPVAQHVATPASDDYFQTVVINALLSILKDQSLGSHHHSVIEAIMSIFKTQGLKCVTFLPQIIPSFASVTTGSPARLQEFHLQQLAILIGIIKQHVRNYMPDIFSLITELWENATLQLPIVSLIEALGKALDSEFKPFLPSILPLFLKVFDGELTEKRINIQIKIFDAFLTFGSNIEEYLHLVIPIIVKSYERQEIVERADSLTALRKRAIQTIDGLSRRVNFSDHASRIIHPLIRVLEGGNNELRMAVMDTLCSLVIQLGSDFAIFVPTINKCLLRNRIPHPKYENLISKLLNGERLPQEVGVLELLLSENSKAPEFSAPAEATKMNVNQQHLKQAWDTTHITTRDDWIEWMHRIGVEFLKESPSHALRACMSLVDIHPPLAKELFNAAFLSCWGELYDQYQEDLVRAIEFAITSTTAPSELIHRLLNLAEFMEHEEKPLPIEHRTLGEYAMKYMAYAKALHYKELEYFSESSPAVIEALISINTRLQQHDAAWGTLITAREQYDVTKHEEWYERLGRWSEALVAYERKAELDPSAPDVQIGRMKCLHALGEWDQLAAQVDENWANANHEDRREIAPMAAAAAWSLNEWDSMDDYIATMKPDSPDRSFYRAILSVHQNQFPKALVHIAKARDLLDPELSSFVGEGYGRSYNVLVRAQMLSELEEIIAFKQYADQPERQQTMRKTWMKRLQGCQPDVEVWQRILQVRTLVLNPEDDPMMWIKFANLCRKNDRMVLAEKTINSLLSPDRRMHDHQIKAPPNVVYAQLKFMWAKGAKDHESLNFLRQFSASLARDVMQETNAYSQRPGVSKQKIAELSKLVARCYFKQGEWQQQLKDQWNPKNVEDILHAYLLATRYDPSWYKAWHTWALANFDVIEYLETQTSDVPIARLVLHVVQAIEGRHPKCFFRSIALRSQDALQDTLRLLTLWFKFGSHDDVSHAMSGGFSTVEVDTWLEVIPQIIARIQTPHANIRRNINHLLTDVGKHHPQALIYPLTVASKSSSVARQNAAIAIMERMREHSPTIVAQAMVVSRELIRVAILWHELWHEGLEEASRLFFSEKNPVGMIAVLEPLHDMLEAGPTTARETTFAQGFGRELREAREATRRYRAYGDTSELDKAWDIYYGIFKRVEKQLPQLTTLDLQYVSPSLLKARNLDLAVPGTYQAGRPITKIASFATKLTVIVSKQRPRRLSLKGDDGRDYQYVLKGHEDLRQDERVMQLFGLVNTLLSVDTNSFKRRLHIQRYPVIPLAPNAGLLGWVQDSDTLHVLIRDYRDSRKVLLNIEYRLMLQENYESLCLLQKIEVFEYALENTTGQDLYRVLWLKSSNSEHWLERRATYTRSLAVNSMVGHILGLGDRHPSNVLLERSTGKVVHIDFGDCFEVAMNREKFPEKVPFRLTRMLTHAMEVSGIEGSFRNTCEITMQVLRDNTESLMAVLEAFVYDPLINWRLLQAKENDTRPTESTDLGPERAAELARAAGHPQGPMRKLKADENDIFNDEGHPGGAQEVRNKRALEVYRRVQAKITGRDFGGSVVLTVSMQVEKLIEQATALENLCQCFSGCPLKMPRGIPNAKRDETGMRYTTFSVPLTFNPKHASSTYLKTEAQTLWARNALRKGKATEESPQDQRRGSQVIVIHPGSRFIRIGRASDVNPISVPCVVARKSKTPFTVAPRIQLVSRPRNQQTEDGLSSGDKLPANGTELPMDDPFDAKLASITVSLRDRMRFYKLRITPNATKIASTFNEQFQPERIAEHNDYQTEWIDSSCPDETLVGEKALRIVDPVTSKYIVRWPIYGSNFNTRDYNSVQATLSDLEEIITSTLRDKLDIKKSEYKNFSVMLVIPDFYDRAYVREFVNLLITVMGFKQICAQQEALAATYGAGISNACVVDIGATKTSIACVDEGLVLPETRMSLNMGGEDITEFLYVLLKRIKFPYRDIDLNHSYDWQVMEDLKFRLCTLADSDVALNLYDFNVRRPNKLTEKYGLRAYDEIILAPMCLFEPRIIEFDNKREHLRPHSRNVTEEILGHQMEYVTNAMAISTQHLMPMLQQQQSQQQSQSSEQPVNPHQEIPGEPTAEPSSSSKPDLDAQTMNVDSVETEASALPDDRLEAHIEVVDVEEDGKQAFVQPHPVSQPIAQASQPGYTIDICFEASKLPLDVAIFNSARAAGGDEKIRKYLQAVLVIGGSALIPGMAHALESRLQAIATPLVPNMEKVQIIPPPKEVDPRVLAWKGAAVLSKMDSVSELWVSSSDWDVFGMRALKERCFYL</sequence>